<evidence type="ECO:0000256" key="8">
    <source>
        <dbReference type="SAM" id="Phobius"/>
    </source>
</evidence>
<dbReference type="AlphaFoldDB" id="A0A4Q8AFB6"/>
<dbReference type="GO" id="GO:0016020">
    <property type="term" value="C:membrane"/>
    <property type="evidence" value="ECO:0007669"/>
    <property type="project" value="UniProtKB-SubCell"/>
</dbReference>
<feature type="transmembrane region" description="Helical" evidence="8">
    <location>
        <begin position="78"/>
        <end position="100"/>
    </location>
</feature>
<dbReference type="NCBIfam" id="TIGR03462">
    <property type="entry name" value="CarR_dom_SF"/>
    <property type="match status" value="1"/>
</dbReference>
<dbReference type="GO" id="GO:0016872">
    <property type="term" value="F:intramolecular lyase activity"/>
    <property type="evidence" value="ECO:0007669"/>
    <property type="project" value="InterPro"/>
</dbReference>
<dbReference type="GO" id="GO:0045436">
    <property type="term" value="F:lycopene beta cyclase activity"/>
    <property type="evidence" value="ECO:0007669"/>
    <property type="project" value="UniProtKB-ARBA"/>
</dbReference>
<feature type="transmembrane region" description="Helical" evidence="8">
    <location>
        <begin position="6"/>
        <end position="25"/>
    </location>
</feature>
<sequence>MTYLLILVGLIGCMVLLDFRFRLLLWSRPVAGALTLVIGTAFFLIWDIQAIQHGIFLHRASPLMTGIMLGDQLPLEELFFLFFLCYQSMILFTGAERLIARRRAES</sequence>
<name>A0A4Q8AFB6_9MICC</name>
<keyword evidence="4" id="KW-0125">Carotenoid biosynthesis</keyword>
<comment type="caution">
    <text evidence="9">The sequence shown here is derived from an EMBL/GenBank/DDBJ whole genome shotgun (WGS) entry which is preliminary data.</text>
</comment>
<evidence type="ECO:0000256" key="4">
    <source>
        <dbReference type="ARBA" id="ARBA00022746"/>
    </source>
</evidence>
<keyword evidence="6 8" id="KW-0472">Membrane</keyword>
<proteinExistence type="predicted"/>
<keyword evidence="5 8" id="KW-1133">Transmembrane helix</keyword>
<evidence type="ECO:0000313" key="10">
    <source>
        <dbReference type="Proteomes" id="UP000292685"/>
    </source>
</evidence>
<dbReference type="EMBL" id="SHLA01000001">
    <property type="protein sequence ID" value="RZU62997.1"/>
    <property type="molecule type" value="Genomic_DNA"/>
</dbReference>
<evidence type="ECO:0000256" key="3">
    <source>
        <dbReference type="ARBA" id="ARBA00022692"/>
    </source>
</evidence>
<comment type="subcellular location">
    <subcellularLocation>
        <location evidence="1">Membrane</location>
        <topology evidence="1">Multi-pass membrane protein</topology>
    </subcellularLocation>
</comment>
<feature type="transmembrane region" description="Helical" evidence="8">
    <location>
        <begin position="32"/>
        <end position="58"/>
    </location>
</feature>
<comment type="pathway">
    <text evidence="2">Carotenoid biosynthesis.</text>
</comment>
<dbReference type="Proteomes" id="UP000292685">
    <property type="component" value="Unassembled WGS sequence"/>
</dbReference>
<organism evidence="9 10">
    <name type="scientific">Zhihengliuella halotolerans</name>
    <dbReference type="NCBI Taxonomy" id="370736"/>
    <lineage>
        <taxon>Bacteria</taxon>
        <taxon>Bacillati</taxon>
        <taxon>Actinomycetota</taxon>
        <taxon>Actinomycetes</taxon>
        <taxon>Micrococcales</taxon>
        <taxon>Micrococcaceae</taxon>
        <taxon>Zhihengliuella</taxon>
    </lineage>
</organism>
<evidence type="ECO:0000256" key="6">
    <source>
        <dbReference type="ARBA" id="ARBA00023136"/>
    </source>
</evidence>
<accession>A0A4Q8AFB6</accession>
<dbReference type="GO" id="GO:0016117">
    <property type="term" value="P:carotenoid biosynthetic process"/>
    <property type="evidence" value="ECO:0007669"/>
    <property type="project" value="UniProtKB-KW"/>
</dbReference>
<evidence type="ECO:0000313" key="9">
    <source>
        <dbReference type="EMBL" id="RZU62997.1"/>
    </source>
</evidence>
<evidence type="ECO:0000256" key="2">
    <source>
        <dbReference type="ARBA" id="ARBA00004829"/>
    </source>
</evidence>
<dbReference type="InterPro" id="IPR017825">
    <property type="entry name" value="Lycopene_cyclase_dom"/>
</dbReference>
<dbReference type="RefSeq" id="WP_130451495.1">
    <property type="nucleotide sequence ID" value="NZ_SHLA01000001.1"/>
</dbReference>
<evidence type="ECO:0000256" key="5">
    <source>
        <dbReference type="ARBA" id="ARBA00022989"/>
    </source>
</evidence>
<keyword evidence="10" id="KW-1185">Reference proteome</keyword>
<keyword evidence="3 8" id="KW-0812">Transmembrane</keyword>
<gene>
    <name evidence="9" type="ORF">EV380_2603</name>
</gene>
<evidence type="ECO:0000256" key="1">
    <source>
        <dbReference type="ARBA" id="ARBA00004141"/>
    </source>
</evidence>
<dbReference type="OrthoDB" id="4774157at2"/>
<protein>
    <submittedName>
        <fullName evidence="9">Lycopene cyclase domain-containing protein</fullName>
    </submittedName>
</protein>
<keyword evidence="7" id="KW-0413">Isomerase</keyword>
<evidence type="ECO:0000256" key="7">
    <source>
        <dbReference type="ARBA" id="ARBA00023235"/>
    </source>
</evidence>
<reference evidence="9 10" key="1">
    <citation type="submission" date="2019-02" db="EMBL/GenBank/DDBJ databases">
        <title>Sequencing the genomes of 1000 actinobacteria strains.</title>
        <authorList>
            <person name="Klenk H.-P."/>
        </authorList>
    </citation>
    <scope>NUCLEOTIDE SEQUENCE [LARGE SCALE GENOMIC DNA]</scope>
    <source>
        <strain evidence="9 10">DSM 17364</strain>
    </source>
</reference>